<keyword evidence="1" id="KW-0812">Transmembrane</keyword>
<dbReference type="Gene3D" id="1.20.120.1780">
    <property type="entry name" value="UbiA prenyltransferase"/>
    <property type="match status" value="1"/>
</dbReference>
<evidence type="ECO:0000313" key="2">
    <source>
        <dbReference type="EMBL" id="MBA5628351.1"/>
    </source>
</evidence>
<evidence type="ECO:0000256" key="1">
    <source>
        <dbReference type="SAM" id="Phobius"/>
    </source>
</evidence>
<keyword evidence="3" id="KW-1185">Reference proteome</keyword>
<dbReference type="AlphaFoldDB" id="A0A838ZF38"/>
<feature type="transmembrane region" description="Helical" evidence="1">
    <location>
        <begin position="97"/>
        <end position="116"/>
    </location>
</feature>
<feature type="transmembrane region" description="Helical" evidence="1">
    <location>
        <begin position="220"/>
        <end position="236"/>
    </location>
</feature>
<feature type="transmembrane region" description="Helical" evidence="1">
    <location>
        <begin position="188"/>
        <end position="208"/>
    </location>
</feature>
<sequence>MIQYFEKYLIRTNLWVAFCFGGLLAFFQLNLYELNPYVLGIVFFGTLAIYNFTRIKHIKEFRISFQENSTQIILTLIGLIGTLICLLLRGFELKTFLYLGVLAFVSFCYSLPFSNLGLRGIPFLKLFLIAFVWAGSSIGLLLVVHHSLIQYVSLFLAVFFFVIGITIPFDIRDKITDESELKTIPQTIGLNSSRILSLLCLLLSGILFYEEFGHMNDSILAWWFTLIISAILVMNSNEKRSDFYFSFWVESCSVLPLLIYLLLQF</sequence>
<keyword evidence="1" id="KW-1133">Transmembrane helix</keyword>
<name>A0A838ZF38_9FLAO</name>
<dbReference type="EMBL" id="JACDZE010000001">
    <property type="protein sequence ID" value="MBA5628351.1"/>
    <property type="molecule type" value="Genomic_DNA"/>
</dbReference>
<evidence type="ECO:0000313" key="3">
    <source>
        <dbReference type="Proteomes" id="UP000552241"/>
    </source>
</evidence>
<accession>A0A838ZF38</accession>
<feature type="transmembrane region" description="Helical" evidence="1">
    <location>
        <begin position="12"/>
        <end position="29"/>
    </location>
</feature>
<feature type="transmembrane region" description="Helical" evidence="1">
    <location>
        <begin position="243"/>
        <end position="263"/>
    </location>
</feature>
<feature type="transmembrane region" description="Helical" evidence="1">
    <location>
        <begin position="123"/>
        <end position="142"/>
    </location>
</feature>
<comment type="caution">
    <text evidence="2">The sequence shown here is derived from an EMBL/GenBank/DDBJ whole genome shotgun (WGS) entry which is preliminary data.</text>
</comment>
<feature type="transmembrane region" description="Helical" evidence="1">
    <location>
        <begin position="35"/>
        <end position="52"/>
    </location>
</feature>
<dbReference type="Proteomes" id="UP000552241">
    <property type="component" value="Unassembled WGS sequence"/>
</dbReference>
<protein>
    <recommendedName>
        <fullName evidence="4">Prenyltransferase</fullName>
    </recommendedName>
</protein>
<feature type="transmembrane region" description="Helical" evidence="1">
    <location>
        <begin position="148"/>
        <end position="167"/>
    </location>
</feature>
<feature type="transmembrane region" description="Helical" evidence="1">
    <location>
        <begin position="72"/>
        <end position="91"/>
    </location>
</feature>
<gene>
    <name evidence="2" type="ORF">HU137_01035</name>
</gene>
<proteinExistence type="predicted"/>
<reference evidence="2 3" key="1">
    <citation type="submission" date="2020-07" db="EMBL/GenBank/DDBJ databases">
        <title>Moheibacter lacus sp. nov., a member of the family Flavobacteriaceae isolated from freshwater lake sediment.</title>
        <authorList>
            <person name="Liu Y."/>
        </authorList>
    </citation>
    <scope>NUCLEOTIDE SEQUENCE [LARGE SCALE GENOMIC DNA]</scope>
    <source>
        <strain evidence="2 3">BDHS18</strain>
    </source>
</reference>
<evidence type="ECO:0008006" key="4">
    <source>
        <dbReference type="Google" id="ProtNLM"/>
    </source>
</evidence>
<organism evidence="2 3">
    <name type="scientific">Moheibacter lacus</name>
    <dbReference type="NCBI Taxonomy" id="2745851"/>
    <lineage>
        <taxon>Bacteria</taxon>
        <taxon>Pseudomonadati</taxon>
        <taxon>Bacteroidota</taxon>
        <taxon>Flavobacteriia</taxon>
        <taxon>Flavobacteriales</taxon>
        <taxon>Weeksellaceae</taxon>
        <taxon>Moheibacter</taxon>
    </lineage>
</organism>
<keyword evidence="1" id="KW-0472">Membrane</keyword>
<dbReference type="RefSeq" id="WP_182041954.1">
    <property type="nucleotide sequence ID" value="NZ_JACDZE010000001.1"/>
</dbReference>